<feature type="signal peptide" evidence="2">
    <location>
        <begin position="1"/>
        <end position="16"/>
    </location>
</feature>
<gene>
    <name evidence="3" type="ORF">g.380</name>
</gene>
<sequence length="397" mass="45475">MRQVAVIFVIGTICAAKGIPPLDGQTKAQDRHDENCNCDSIGPWQPLFRPSPILHSELPEHHRHPLLGIYSSRSDLKLVPHILVPVVNPVAYTLHQDVVRPGLKYSLLDTSITESTDSNGKPIIKWDHYGDIKQISLKFNGVVPKNKKNNNALFNHKLEEDLNKNKLTESHVNEGRYKQNEKNKDESGPCVADEEDERYFNSGSFFDNKINSQETLEIQKDVLKEEKHSSEIKSQLHKESTKMLDSYPSISLVKSPYSSVFTSVDGKGNAHFVHHGDPAWLIQSKPQNSRGESQSYKVYEKHPDVGQYGRKEFPYSYEDYLPLQKDYSLGDFWKNTRVGKMLPPSLGQKSSWLVNTKTKKPRKISFNRDDLMRSNRPFSYVYIIKTKKNARPLFISH</sequence>
<keyword evidence="2" id="KW-0732">Signal</keyword>
<dbReference type="AlphaFoldDB" id="A0A1B6C8R3"/>
<proteinExistence type="predicted"/>
<evidence type="ECO:0000256" key="2">
    <source>
        <dbReference type="SAM" id="SignalP"/>
    </source>
</evidence>
<evidence type="ECO:0000256" key="1">
    <source>
        <dbReference type="SAM" id="MobiDB-lite"/>
    </source>
</evidence>
<dbReference type="EMBL" id="GEDC01027589">
    <property type="protein sequence ID" value="JAS09709.1"/>
    <property type="molecule type" value="Transcribed_RNA"/>
</dbReference>
<reference evidence="3" key="1">
    <citation type="submission" date="2015-12" db="EMBL/GenBank/DDBJ databases">
        <title>De novo transcriptome assembly of four potential Pierce s Disease insect vectors from Arizona vineyards.</title>
        <authorList>
            <person name="Tassone E.E."/>
        </authorList>
    </citation>
    <scope>NUCLEOTIDE SEQUENCE</scope>
</reference>
<protein>
    <submittedName>
        <fullName evidence="3">Uncharacterized protein</fullName>
    </submittedName>
</protein>
<feature type="region of interest" description="Disordered" evidence="1">
    <location>
        <begin position="165"/>
        <end position="194"/>
    </location>
</feature>
<evidence type="ECO:0000313" key="3">
    <source>
        <dbReference type="EMBL" id="JAS09709.1"/>
    </source>
</evidence>
<accession>A0A1B6C8R3</accession>
<organism evidence="3">
    <name type="scientific">Clastoptera arizonana</name>
    <name type="common">Arizona spittle bug</name>
    <dbReference type="NCBI Taxonomy" id="38151"/>
    <lineage>
        <taxon>Eukaryota</taxon>
        <taxon>Metazoa</taxon>
        <taxon>Ecdysozoa</taxon>
        <taxon>Arthropoda</taxon>
        <taxon>Hexapoda</taxon>
        <taxon>Insecta</taxon>
        <taxon>Pterygota</taxon>
        <taxon>Neoptera</taxon>
        <taxon>Paraneoptera</taxon>
        <taxon>Hemiptera</taxon>
        <taxon>Auchenorrhyncha</taxon>
        <taxon>Cercopoidea</taxon>
        <taxon>Clastopteridae</taxon>
        <taxon>Clastoptera</taxon>
    </lineage>
</organism>
<name>A0A1B6C8R3_9HEMI</name>
<feature type="compositionally biased region" description="Basic and acidic residues" evidence="1">
    <location>
        <begin position="165"/>
        <end position="187"/>
    </location>
</feature>
<feature type="chain" id="PRO_5008580205" evidence="2">
    <location>
        <begin position="17"/>
        <end position="397"/>
    </location>
</feature>